<evidence type="ECO:0000313" key="1">
    <source>
        <dbReference type="EMBL" id="TVM31180.1"/>
    </source>
</evidence>
<organism evidence="1 2">
    <name type="scientific">Oceanidesulfovibrio marinus</name>
    <dbReference type="NCBI Taxonomy" id="370038"/>
    <lineage>
        <taxon>Bacteria</taxon>
        <taxon>Pseudomonadati</taxon>
        <taxon>Thermodesulfobacteriota</taxon>
        <taxon>Desulfovibrionia</taxon>
        <taxon>Desulfovibrionales</taxon>
        <taxon>Desulfovibrionaceae</taxon>
        <taxon>Oceanidesulfovibrio</taxon>
    </lineage>
</organism>
<evidence type="ECO:0000313" key="2">
    <source>
        <dbReference type="Proteomes" id="UP000434052"/>
    </source>
</evidence>
<dbReference type="AlphaFoldDB" id="A0A6P1ZFJ7"/>
<accession>A0A6P1ZFJ7</accession>
<name>A0A6P1ZFJ7_9BACT</name>
<sequence>METPYRSDLDRHVPVWRDDESSWRPWTVVGPYRVDWELAGPYGAHYHVFFEPEDGTRENAIEAANVIAAEQDLVSLSYGLMPTKGD</sequence>
<comment type="caution">
    <text evidence="1">The sequence shown here is derived from an EMBL/GenBank/DDBJ whole genome shotgun (WGS) entry which is preliminary data.</text>
</comment>
<proteinExistence type="predicted"/>
<protein>
    <submittedName>
        <fullName evidence="1">Uncharacterized protein</fullName>
    </submittedName>
</protein>
<dbReference type="RefSeq" id="WP_144306966.1">
    <property type="nucleotide sequence ID" value="NZ_QMIF01000017.1"/>
</dbReference>
<reference evidence="1 2" key="1">
    <citation type="submission" date="2018-06" db="EMBL/GenBank/DDBJ databases">
        <title>Complete genome of Desulfovibrio marinus P48SEP.</title>
        <authorList>
            <person name="Crispim J.S."/>
            <person name="Vidigal P.M.P."/>
            <person name="Silva L.C.F."/>
            <person name="Araujo L.C."/>
            <person name="Laguardia C.N."/>
            <person name="Dias R.S."/>
            <person name="Sousa M.P."/>
            <person name="Paula S.O."/>
            <person name="Silva C."/>
        </authorList>
    </citation>
    <scope>NUCLEOTIDE SEQUENCE [LARGE SCALE GENOMIC DNA]</scope>
    <source>
        <strain evidence="1 2">P48SEP</strain>
    </source>
</reference>
<dbReference type="Proteomes" id="UP000434052">
    <property type="component" value="Unassembled WGS sequence"/>
</dbReference>
<gene>
    <name evidence="1" type="ORF">DQK91_18900</name>
</gene>
<dbReference type="EMBL" id="QMIF01000017">
    <property type="protein sequence ID" value="TVM31180.1"/>
    <property type="molecule type" value="Genomic_DNA"/>
</dbReference>